<reference evidence="3 4" key="3">
    <citation type="submission" date="2017-10" db="EMBL/GenBank/DDBJ databases">
        <title>Consistent, comparative and evidence-based genome annotation and re-annotation for the closely-related species, Cryptosporidium parvum, C. hominis and C. tyzzeri.</title>
        <authorList>
            <person name="Baptista R.P."/>
            <person name="Li Y."/>
            <person name="Sateriale A."/>
            <person name="Striepen B."/>
            <person name="Kissinger J.C."/>
        </authorList>
    </citation>
    <scope>NUCLEOTIDE SEQUENCE [LARGE SCALE GENOMIC DNA]</scope>
    <source>
        <strain evidence="3">30976</strain>
    </source>
</reference>
<dbReference type="GO" id="GO:0006888">
    <property type="term" value="P:endoplasmic reticulum to Golgi vesicle-mediated transport"/>
    <property type="evidence" value="ECO:0007669"/>
    <property type="project" value="TreeGrafter"/>
</dbReference>
<evidence type="ECO:0000259" key="1">
    <source>
        <dbReference type="Pfam" id="PF20666"/>
    </source>
</evidence>
<dbReference type="Proteomes" id="UP000199752">
    <property type="component" value="Chromosome 1"/>
</dbReference>
<evidence type="ECO:0000313" key="2">
    <source>
        <dbReference type="EMBL" id="CUV04217.1"/>
    </source>
</evidence>
<dbReference type="VEuPathDB" id="CryptoDB:Chro.10309"/>
<protein>
    <submittedName>
        <fullName evidence="3">Centromere/kinetochore protein</fullName>
    </submittedName>
</protein>
<accession>A0A0S4TCL6</accession>
<evidence type="ECO:0000313" key="3">
    <source>
        <dbReference type="EMBL" id="PPS96976.1"/>
    </source>
</evidence>
<dbReference type="EMBL" id="JTAI01000044">
    <property type="protein sequence ID" value="PPS96976.1"/>
    <property type="molecule type" value="Genomic_DNA"/>
</dbReference>
<dbReference type="GO" id="GO:1990423">
    <property type="term" value="C:RZZ complex"/>
    <property type="evidence" value="ECO:0007669"/>
    <property type="project" value="TreeGrafter"/>
</dbReference>
<proteinExistence type="predicted"/>
<dbReference type="AlphaFoldDB" id="A0A0S4TCL6"/>
<sequence length="861" mass="97533">MDDLLSSIKLKILSEAQSENLGGSFPENIRKLLGTVEEELRTVRESVLESIDISSINYVKSKKELDSLQTETVALRKTIASIETKVEDDLGSSKGVAEMEEIYSIKRDLATLKKASIFFETIAQLHSIFAEFDNYLVEYEFDLAADALSNADQKLNEINFDDSNINQIGSENITGNRAIQQIEEEKDVFEEVKIEYLHRRGRLVSIVELLFRYIFHFERNEIRIRLSLPRSVLMEVSDFSLGYDSEKPCSEDGDEVRISLQDVWYSLISLGVVNEHVAYLSKLCIENILDPLVSKSGKLSTEKNCGYKLLPFETRSHNECKWEYKVVCNKSGDKNKEFDGVEDCNNQRSVYEHAIPVLISILKFLSDDCFTGNIQVISLFGKYTWSWISPRLLHGVSSTPTTKDCQILREFEVQARSLQIIPAGEDTISNYVNQLETSRYEERKLHALNFAREIIMRDDPSIILVDDSTEIGSLTNLLEQCGVQKSKADKSDGLSNLISLIGEGDLIGNMEIDSFSSIQNENESFLQLQICGVSSCAHSLIQKIHQLLDEALLDAQKHCLSSAKQGYFLVRELVMLFILLRPTIHKERLDSDPLFAATFYTDCTYLIHHLILIPFTYGSKFPPPIPNIGSFVDLLLTLRKLQETAISSLLTKESESIRELLEEKALSMESMKNMSLDQTFIEVETIIVDIVQRLKRVSSMFSSTLPINIYLESFGILVDETIRITLDQVLKLATSDDVQDVSPDDASALVILLNNLASQIQRLFECHIFKINNKDGSASNFGVHNSRLIYNDPPSLVGYLKHWDSLTVLRDTLDADIASVVQQKHKIKALFQDYEIRGILNLNPFLSSNVDEVYYIIVSSN</sequence>
<dbReference type="EMBL" id="LN877947">
    <property type="protein sequence ID" value="CUV04217.1"/>
    <property type="molecule type" value="Genomic_DNA"/>
</dbReference>
<keyword evidence="4" id="KW-1185">Reference proteome</keyword>
<name>A0A0S4TCL6_CRYHO</name>
<dbReference type="VEuPathDB" id="CryptoDB:ChTU502y2012_412g0380"/>
<organism evidence="2">
    <name type="scientific">Cryptosporidium hominis</name>
    <dbReference type="NCBI Taxonomy" id="237895"/>
    <lineage>
        <taxon>Eukaryota</taxon>
        <taxon>Sar</taxon>
        <taxon>Alveolata</taxon>
        <taxon>Apicomplexa</taxon>
        <taxon>Conoidasida</taxon>
        <taxon>Coccidia</taxon>
        <taxon>Eucoccidiorida</taxon>
        <taxon>Eimeriorina</taxon>
        <taxon>Cryptosporidiidae</taxon>
        <taxon>Cryptosporidium</taxon>
    </lineage>
</organism>
<dbReference type="Proteomes" id="UP001429100">
    <property type="component" value="Unassembled WGS sequence"/>
</dbReference>
<reference evidence="3 4" key="1">
    <citation type="submission" date="2014-11" db="EMBL/GenBank/DDBJ databases">
        <title>Comparative genomic analysis of Cryptosporidium hominis reveals occurrence of genetic recombination in virulent subtypes.</title>
        <authorList>
            <person name="Guo Y."/>
            <person name="Tang K."/>
            <person name="Frace M."/>
            <person name="Li N."/>
            <person name="Roellig D.M."/>
            <person name="Sammons S."/>
            <person name="Knipe K."/>
            <person name="Rowe L."/>
            <person name="Feng Y."/>
            <person name="Xiao L."/>
        </authorList>
    </citation>
    <scope>NUCLEOTIDE SEQUENCE [LARGE SCALE GENOMIC DNA]</scope>
    <source>
        <strain evidence="3">30976</strain>
    </source>
</reference>
<dbReference type="InterPro" id="IPR048343">
    <property type="entry name" value="ZW10_C"/>
</dbReference>
<dbReference type="PANTHER" id="PTHR12205">
    <property type="entry name" value="CENTROMERE/KINETOCHORE PROTEIN ZW10"/>
    <property type="match status" value="1"/>
</dbReference>
<feature type="domain" description="Centromere/kinetochore protein zw10 C-terminal" evidence="1">
    <location>
        <begin position="527"/>
        <end position="656"/>
    </location>
</feature>
<reference evidence="2" key="2">
    <citation type="submission" date="2015-08" db="EMBL/GenBank/DDBJ databases">
        <authorList>
            <person name="Babu N.S."/>
            <person name="Beckwith C.J."/>
            <person name="Beseler K.G."/>
            <person name="Brison A."/>
            <person name="Carone J.V."/>
            <person name="Caskin T.P."/>
            <person name="Diamond M."/>
            <person name="Durham M.E."/>
            <person name="Foxe J.M."/>
            <person name="Go M."/>
            <person name="Henderson B.A."/>
            <person name="Jones I.B."/>
            <person name="McGettigan J.A."/>
            <person name="Micheletti S.J."/>
            <person name="Nasrallah M.E."/>
            <person name="Ortiz D."/>
            <person name="Piller C.R."/>
            <person name="Privatt S.R."/>
            <person name="Schneider S.L."/>
            <person name="Sharp S."/>
            <person name="Smith T.C."/>
            <person name="Stanton J.D."/>
            <person name="Ullery H.E."/>
            <person name="Wilson R.J."/>
            <person name="Serrano M.G."/>
            <person name="Buck G."/>
            <person name="Lee V."/>
            <person name="Wang Y."/>
            <person name="Carvalho R."/>
            <person name="Voegtly L."/>
            <person name="Shi R."/>
            <person name="Duckworth R."/>
            <person name="Johnson A."/>
            <person name="Loviza R."/>
            <person name="Walstead R."/>
            <person name="Shah Z."/>
            <person name="Kiflezghi M."/>
            <person name="Wade K."/>
            <person name="Ball S.L."/>
            <person name="Bradley K.W."/>
            <person name="Asai D.J."/>
            <person name="Bowman C.A."/>
            <person name="Russell D.A."/>
            <person name="Pope W.H."/>
            <person name="Jacobs-Sera D."/>
            <person name="Hendrix R.W."/>
            <person name="Hatfull G.F."/>
        </authorList>
    </citation>
    <scope>NUCLEOTIDE SEQUENCE [LARGE SCALE GENOMIC DNA]</scope>
</reference>
<gene>
    <name evidence="2" type="ORF">CHUDEA1_2740</name>
    <name evidence="3" type="ORF">GY17_00001284</name>
</gene>
<dbReference type="PANTHER" id="PTHR12205:SF0">
    <property type="entry name" value="CENTROMERE_KINETOCHORE PROTEIN ZW10 HOMOLOG"/>
    <property type="match status" value="1"/>
</dbReference>
<dbReference type="GO" id="GO:0007094">
    <property type="term" value="P:mitotic spindle assembly checkpoint signaling"/>
    <property type="evidence" value="ECO:0007669"/>
    <property type="project" value="TreeGrafter"/>
</dbReference>
<dbReference type="GO" id="GO:0005737">
    <property type="term" value="C:cytoplasm"/>
    <property type="evidence" value="ECO:0007669"/>
    <property type="project" value="GOC"/>
</dbReference>
<evidence type="ECO:0000313" key="4">
    <source>
        <dbReference type="Proteomes" id="UP001429100"/>
    </source>
</evidence>
<dbReference type="OrthoDB" id="534815at2759"/>
<dbReference type="Pfam" id="PF20666">
    <property type="entry name" value="ZW10_C"/>
    <property type="match status" value="1"/>
</dbReference>
<dbReference type="VEuPathDB" id="CryptoDB:GY17_00001284"/>
<dbReference type="VEuPathDB" id="CryptoDB:CHUDEA1_2740"/>